<dbReference type="PANTHER" id="PTHR11319">
    <property type="entry name" value="G PROTEIN-COUPLED RECEPTOR-RELATED"/>
    <property type="match status" value="1"/>
</dbReference>
<keyword evidence="4" id="KW-1185">Reference proteome</keyword>
<keyword evidence="1" id="KW-1133">Transmembrane helix</keyword>
<sequence length="2560" mass="296905">MNLIYLVFKIKFLFLALPNICQSIQVQQCPELQTYQNVRIAEGYVIQSFVKIAKTNILMINTIQQTKQDSSIVYYNDLSVQSGEIINVIKPDYPIINMIYLEQYNKILASNQEKVVLVDVYNLKPEKSIQLLQIQSIELIQDTNLVIITKKYYLLLILDLKSFEVVATLDSSSNFISKDEVQYQSKFYQLFNKKQQKFIMTHYKQVFISWSYDPSTHKWKFLEDLLNTNGDVRKENKSITRLPNTDIFFFCDLEYAIQVIEIIDIETNEVNSLADIKLNGQSDSLQQLFNVALKYIELNGQKVLFLIAGDDQYIYTAQLAVDLTKKTFKVAKKGQQQLVEVKREDQVLRWYDLQDERKLVIGNSKQAIVYDYQQKQSYYNLWYLSDSYNKAISFTNSQEQQLYVFLQQKQLVIAEKGNFGKAKMTYSLSNSLLKNYNSAFQVKFCQHCLAIKTVNDNQEGAFLTQIDLSKEFEEQILFTYLSYLFQQMIFDFSNFGIDNWNQFSYIDFFFHDNTVFAIVSQQEAGYLFVIINLSSQSFYQLFSESDNDSKNSGLCSVIQQITNDKYEIIGLDNLGYVYTWSFPDNKIKYFYKMNDCLNPSIAELMSLQDGSRRVIVYCKDGNIFSYNFDKGTDQQVIWKLTSQPLTMKVQANLLFFGEKDIGDIFIFKYDESKKDFQLFLQFQSGVIKNTLIWIDLLKNNQLWIQYQYINIFFQLDSCFNDPKNCQQCSKQFYFNVTEKPIYEGFYGSGIKNNPYSSSSMFFQKIVQIQYYKDLIKGVSNIIVDNILDSSSQFEIKKEFMNFDFTSIISLQFKSNQTDKNAVIQYNDQLLLSNYQSFSLENINLNFSIQDGKQCGIRFQNITNQAYLLNLKIVSNMINCYYFIVDSSQLNIKDLYLDSLYFKENRPVIQASNTDKINIENLVINNCTLGQDFSVLSQLTDISANLTKVQISNNKVLNTQQNSNVLSSLFSAAQIYADKLDFYNNVFKNKIMFTIVSSIKQQNQTFTFKAVNITKNEFYSRMPYIFFNSLYSMLYNPDHNLYFEDITFEENIIVQQDNQDLPIASFIETDKIKLIDMKNIRFKNHYNIKLMLNQNTYQIFIDGIFCENSDEFKQEIPQNQMLTGCFQINEASQIFIKNINVNNLIVKNQPVISIQNFKQEYLMANITIGNFNTTSLIQTEANQYASMIQINSYFMVDIFLNKCNFTQNSLNSDKFILVYSASALYLQSYKGNSNITDCYFQNSYSNSKYNFVYLQSKEVYLQNVHFQKSSFFMESDTLPKNFEEYQQQGGMLNLNVQNLKVLNSSFIQSTSSKGSFFYINSFSNTLNINFENTEFSEGFSLIDGGAIFIDTSGAFLVLDFKNCSFSDIYTLSPNGNSIDFEKQSENSSQQHDILAFQDGKIQNIYGMEDSYFLKIKSSSLGLQNIQYKQQDQAISNSKALKKFKSYDKHQLSGFFNITQSVLKIKGSNFTNLQMLKSETPMLVSSISSQIYFQNGIIKDCIFSSYLIFAGAASNIILENTSFESIHQHKDDLRLIQNLITDQKPSNQSSSMIHLNNGSLKITKNSLFKDIKCTNNCNGGAFQLIKSKFDIQDSIFDSVKASFGGSIFVSGIINDRNNMQQVIFKNCKALYNGGSLYLLFQQDDFLFNLTIKQVQFISNESEEGRGGAVFVQSLKQNPQDQILQITDSQFIRNKALVGGAIYQINMNPKLLGQNIFSDNQYVYYGKDIISYPTNLKFVEEQSFLQNFPSAKLEKGIIFIESFRSGASIQDIIFEFQNQRQEKMIPVSQDEIDNWNIEVKIKALNSSENSLNLQGEQQVFYDQDTKSFKFKELKIFGKPGQLASLQFRSNNIYTLSQTTNTYIQDYSYNIQISFRECIQGEEKNTFNNIIQCNICEPGTYSLSVSKGCQECLEGALCQGGSNLITKQGYWRKSLDSENVLKCYNLPANCIGGSYGNQSCYEGHIGALCEECDLQGDQWGDYFAKSGKYQCIRCSEIKYNIWLSLISIIWTLISMSLAIKGNMDQLKQSVAALAIQRQIRYKSYQRNQSSLNLSSNLNQQNQTNDKSGVYIKLFTNYIQIVSSIATFNLSIPQGIFEFPQTVGSPTKQIQVQFDCIIRKTDIDIPIIYTRLIFSMLFPIFYMIIFLLGIFLLHCIRKEKKFDWFVVSTSAIFLIIYMQPDLVAQIIALMSCRTIGDTDYILSNVSFECYTEEHKYYTLILMFPLLLLWVLILPITLFVILVRNKQKLDSIDAQLKLGFLYKEYKNQAFYWEFVKMFQKIAIILALNFYSQEIVVKGVLVYIIIVIYGIISMRIHPYKESQINEIDVNSTNVCAITVLIGIFLYKNPFDYFVYFSFSLILIINIWLICKILNRIIKIYLTKIKIKLKHYIQKLSEKFPVFKKLQIIQKEKKQINDQLKKKIQLLFRKYLNMSSQQKKQFFLKIMESELVQKHGHIFKHESQYISQELSHNHHLNHENMVPNTTTRIQLITSQKLDCSNKSQSQQQNKQDYDQKTLNEAEMKSRHSEESSGFFSVNTLKAIKYFQSQKQLSIQMQTNTPNNPDQVD</sequence>
<dbReference type="EMBL" id="GG662781">
    <property type="protein sequence ID" value="EWS75586.1"/>
    <property type="molecule type" value="Genomic_DNA"/>
</dbReference>
<dbReference type="InterPro" id="IPR011044">
    <property type="entry name" value="Quino_amine_DH_bsu"/>
</dbReference>
<feature type="transmembrane region" description="Helical" evidence="1">
    <location>
        <begin position="2127"/>
        <end position="2150"/>
    </location>
</feature>
<feature type="transmembrane region" description="Helical" evidence="1">
    <location>
        <begin position="2157"/>
        <end position="2175"/>
    </location>
</feature>
<name>W7XJJ7_TETTS</name>
<feature type="transmembrane region" description="Helical" evidence="1">
    <location>
        <begin position="2211"/>
        <end position="2237"/>
    </location>
</feature>
<dbReference type="SUPFAM" id="SSF51126">
    <property type="entry name" value="Pectin lyase-like"/>
    <property type="match status" value="2"/>
</dbReference>
<dbReference type="InterPro" id="IPR011050">
    <property type="entry name" value="Pectin_lyase_fold/virulence"/>
</dbReference>
<dbReference type="KEGG" id="tet:TTHERM_000595540"/>
<feature type="signal peptide" evidence="2">
    <location>
        <begin position="1"/>
        <end position="23"/>
    </location>
</feature>
<dbReference type="InParanoid" id="W7XJJ7"/>
<dbReference type="SUPFAM" id="SSF50969">
    <property type="entry name" value="YVTN repeat-like/Quinoprotein amine dehydrogenase"/>
    <property type="match status" value="1"/>
</dbReference>
<reference evidence="4" key="1">
    <citation type="journal article" date="2006" name="PLoS Biol.">
        <title>Macronuclear genome sequence of the ciliate Tetrahymena thermophila, a model eukaryote.</title>
        <authorList>
            <person name="Eisen J.A."/>
            <person name="Coyne R.S."/>
            <person name="Wu M."/>
            <person name="Wu D."/>
            <person name="Thiagarajan M."/>
            <person name="Wortman J.R."/>
            <person name="Badger J.H."/>
            <person name="Ren Q."/>
            <person name="Amedeo P."/>
            <person name="Jones K.M."/>
            <person name="Tallon L.J."/>
            <person name="Delcher A.L."/>
            <person name="Salzberg S.L."/>
            <person name="Silva J.C."/>
            <person name="Haas B.J."/>
            <person name="Majoros W.H."/>
            <person name="Farzad M."/>
            <person name="Carlton J.M."/>
            <person name="Smith R.K. Jr."/>
            <person name="Garg J."/>
            <person name="Pearlman R.E."/>
            <person name="Karrer K.M."/>
            <person name="Sun L."/>
            <person name="Manning G."/>
            <person name="Elde N.C."/>
            <person name="Turkewitz A.P."/>
            <person name="Asai D.J."/>
            <person name="Wilkes D.E."/>
            <person name="Wang Y."/>
            <person name="Cai H."/>
            <person name="Collins K."/>
            <person name="Stewart B.A."/>
            <person name="Lee S.R."/>
            <person name="Wilamowska K."/>
            <person name="Weinberg Z."/>
            <person name="Ruzzo W.L."/>
            <person name="Wloga D."/>
            <person name="Gaertig J."/>
            <person name="Frankel J."/>
            <person name="Tsao C.-C."/>
            <person name="Gorovsky M.A."/>
            <person name="Keeling P.J."/>
            <person name="Waller R.F."/>
            <person name="Patron N.J."/>
            <person name="Cherry J.M."/>
            <person name="Stover N.A."/>
            <person name="Krieger C.J."/>
            <person name="del Toro C."/>
            <person name="Ryder H.F."/>
            <person name="Williamson S.C."/>
            <person name="Barbeau R.A."/>
            <person name="Hamilton E.P."/>
            <person name="Orias E."/>
        </authorList>
    </citation>
    <scope>NUCLEOTIDE SEQUENCE [LARGE SCALE GENOMIC DNA]</scope>
    <source>
        <strain evidence="4">SB210</strain>
    </source>
</reference>
<feature type="transmembrane region" description="Helical" evidence="1">
    <location>
        <begin position="2345"/>
        <end position="2366"/>
    </location>
</feature>
<keyword evidence="2" id="KW-0732">Signal</keyword>
<evidence type="ECO:0000313" key="4">
    <source>
        <dbReference type="Proteomes" id="UP000009168"/>
    </source>
</evidence>
<dbReference type="PANTHER" id="PTHR11319:SF35">
    <property type="entry name" value="OUTER MEMBRANE PROTEIN PMPC-RELATED"/>
    <property type="match status" value="1"/>
</dbReference>
<proteinExistence type="predicted"/>
<keyword evidence="1 3" id="KW-0812">Transmembrane</keyword>
<dbReference type="RefSeq" id="XP_012651886.1">
    <property type="nucleotide sequence ID" value="XM_012796432.1"/>
</dbReference>
<evidence type="ECO:0000313" key="3">
    <source>
        <dbReference type="EMBL" id="EWS75586.1"/>
    </source>
</evidence>
<keyword evidence="1" id="KW-0472">Membrane</keyword>
<feature type="chain" id="PRO_5004903887" evidence="2">
    <location>
        <begin position="24"/>
        <end position="2560"/>
    </location>
</feature>
<evidence type="ECO:0000256" key="2">
    <source>
        <dbReference type="SAM" id="SignalP"/>
    </source>
</evidence>
<dbReference type="GeneID" id="24439770"/>
<protein>
    <submittedName>
        <fullName evidence="3">Transmembrane protein, putative</fullName>
    </submittedName>
</protein>
<accession>W7XJJ7</accession>
<evidence type="ECO:0000256" key="1">
    <source>
        <dbReference type="SAM" id="Phobius"/>
    </source>
</evidence>
<feature type="transmembrane region" description="Helical" evidence="1">
    <location>
        <begin position="2290"/>
        <end position="2310"/>
    </location>
</feature>
<dbReference type="Proteomes" id="UP000009168">
    <property type="component" value="Unassembled WGS sequence"/>
</dbReference>
<gene>
    <name evidence="3" type="ORF">TTHERM_000595540</name>
</gene>
<feature type="transmembrane region" description="Helical" evidence="1">
    <location>
        <begin position="2322"/>
        <end position="2339"/>
    </location>
</feature>
<organism evidence="3 4">
    <name type="scientific">Tetrahymena thermophila (strain SB210)</name>
    <dbReference type="NCBI Taxonomy" id="312017"/>
    <lineage>
        <taxon>Eukaryota</taxon>
        <taxon>Sar</taxon>
        <taxon>Alveolata</taxon>
        <taxon>Ciliophora</taxon>
        <taxon>Intramacronucleata</taxon>
        <taxon>Oligohymenophorea</taxon>
        <taxon>Hymenostomatida</taxon>
        <taxon>Tetrahymenina</taxon>
        <taxon>Tetrahymenidae</taxon>
        <taxon>Tetrahymena</taxon>
    </lineage>
</organism>